<dbReference type="GO" id="GO:0003677">
    <property type="term" value="F:DNA binding"/>
    <property type="evidence" value="ECO:0007669"/>
    <property type="project" value="InterPro"/>
</dbReference>
<dbReference type="InterPro" id="IPR010982">
    <property type="entry name" value="Lambda_DNA-bd_dom_sf"/>
</dbReference>
<dbReference type="Pfam" id="PF13443">
    <property type="entry name" value="HTH_26"/>
    <property type="match status" value="1"/>
</dbReference>
<dbReference type="STRING" id="224013.ACX27_26175"/>
<dbReference type="PATRIC" id="fig|224013.5.peg.6268"/>
<dbReference type="Gene3D" id="1.10.260.40">
    <property type="entry name" value="lambda repressor-like DNA-binding domains"/>
    <property type="match status" value="1"/>
</dbReference>
<evidence type="ECO:0000313" key="3">
    <source>
        <dbReference type="Proteomes" id="UP000062645"/>
    </source>
</evidence>
<name>A0A0M4T7T5_9NOSO</name>
<feature type="domain" description="HTH cro/C1-type" evidence="1">
    <location>
        <begin position="6"/>
        <end position="62"/>
    </location>
</feature>
<proteinExistence type="predicted"/>
<evidence type="ECO:0000313" key="2">
    <source>
        <dbReference type="EMBL" id="ALF55529.1"/>
    </source>
</evidence>
<sequence length="69" mass="7710">MFKLRIKEFAAARGWTLKEVSERSALPYSTVATYANSPGMTMVNLISVLKLARVFGVSIEDLMEVVEEN</sequence>
<organism evidence="2 3">
    <name type="scientific">Nostoc piscinale CENA21</name>
    <dbReference type="NCBI Taxonomy" id="224013"/>
    <lineage>
        <taxon>Bacteria</taxon>
        <taxon>Bacillati</taxon>
        <taxon>Cyanobacteriota</taxon>
        <taxon>Cyanophyceae</taxon>
        <taxon>Nostocales</taxon>
        <taxon>Nostocaceae</taxon>
        <taxon>Nostoc</taxon>
    </lineage>
</organism>
<dbReference type="AlphaFoldDB" id="A0A0M4T7T5"/>
<accession>A0A0M4T7T5</accession>
<protein>
    <submittedName>
        <fullName evidence="2">XRE family transcriptional regulator</fullName>
    </submittedName>
</protein>
<dbReference type="SMART" id="SM00530">
    <property type="entry name" value="HTH_XRE"/>
    <property type="match status" value="1"/>
</dbReference>
<dbReference type="PROSITE" id="PS50943">
    <property type="entry name" value="HTH_CROC1"/>
    <property type="match status" value="1"/>
</dbReference>
<dbReference type="EMBL" id="CP012036">
    <property type="protein sequence ID" value="ALF55529.1"/>
    <property type="molecule type" value="Genomic_DNA"/>
</dbReference>
<dbReference type="SUPFAM" id="SSF47413">
    <property type="entry name" value="lambda repressor-like DNA-binding domains"/>
    <property type="match status" value="1"/>
</dbReference>
<dbReference type="Proteomes" id="UP000062645">
    <property type="component" value="Chromosome"/>
</dbReference>
<reference evidence="3" key="1">
    <citation type="submission" date="2015-07" db="EMBL/GenBank/DDBJ databases">
        <title>Genome Of Nitrogen-Fixing Cyanobacterium Nostoc piscinale CENA21 From Solimoes/Amazon River Floodplain Sediments And Comparative Genomics To Uncover Biosynthetic Natural Products Potential.</title>
        <authorList>
            <person name="Leao T.F."/>
            <person name="Leao P.N."/>
            <person name="Guimaraes P.I."/>
            <person name="de Melo A.G.C."/>
            <person name="Ramos R.T.J."/>
            <person name="Silva A."/>
            <person name="Fiore M.F."/>
            <person name="Schneider M.P.C."/>
        </authorList>
    </citation>
    <scope>NUCLEOTIDE SEQUENCE [LARGE SCALE GENOMIC DNA]</scope>
    <source>
        <strain evidence="3">CENA21</strain>
    </source>
</reference>
<evidence type="ECO:0000259" key="1">
    <source>
        <dbReference type="PROSITE" id="PS50943"/>
    </source>
</evidence>
<dbReference type="InterPro" id="IPR001387">
    <property type="entry name" value="Cro/C1-type_HTH"/>
</dbReference>
<gene>
    <name evidence="2" type="ORF">ACX27_26175</name>
</gene>
<reference evidence="2 3" key="2">
    <citation type="journal article" date="2016" name="Genome Announc.">
        <title>Draft Genome Sequence of the N2-Fixing Cyanobacterium Nostoc piscinale CENA21, Isolated from the Brazilian Amazon Floodplain.</title>
        <authorList>
            <person name="Leao T."/>
            <person name="Guimaraes P.I."/>
            <person name="de Melo A.G."/>
            <person name="Ramos R.T."/>
            <person name="Leao P.N."/>
            <person name="Silva A."/>
            <person name="Fiore M.F."/>
            <person name="Schneider M.P."/>
        </authorList>
    </citation>
    <scope>NUCLEOTIDE SEQUENCE [LARGE SCALE GENOMIC DNA]</scope>
    <source>
        <strain evidence="2 3">CENA21</strain>
    </source>
</reference>
<dbReference type="KEGG" id="npz:ACX27_26175"/>
<keyword evidence="3" id="KW-1185">Reference proteome</keyword>
<dbReference type="CDD" id="cd00093">
    <property type="entry name" value="HTH_XRE"/>
    <property type="match status" value="1"/>
</dbReference>
<dbReference type="RefSeq" id="WP_062296766.1">
    <property type="nucleotide sequence ID" value="NZ_CP012036.1"/>
</dbReference>